<evidence type="ECO:0000256" key="2">
    <source>
        <dbReference type="ARBA" id="ARBA00022679"/>
    </source>
</evidence>
<dbReference type="PANTHER" id="PTHR24349">
    <property type="entry name" value="SERINE/THREONINE-PROTEIN KINASE"/>
    <property type="match status" value="1"/>
</dbReference>
<dbReference type="PROSITE" id="PS50011">
    <property type="entry name" value="PROTEIN_KINASE_DOM"/>
    <property type="match status" value="1"/>
</dbReference>
<dbReference type="Gene3D" id="1.10.510.10">
    <property type="entry name" value="Transferase(Phosphotransferase) domain 1"/>
    <property type="match status" value="1"/>
</dbReference>
<dbReference type="InterPro" id="IPR011009">
    <property type="entry name" value="Kinase-like_dom_sf"/>
</dbReference>
<keyword evidence="4 7" id="KW-0418">Kinase</keyword>
<sequence>MKKIREELITCLINDIYTNAQGDDWNEIYDELIYSLENSTILSEEEKKFAIKESTWDKNFFNMNKKGSQYICSTCEKSGYTIDDCEHCLRDCLSKDFGNWTSGSSKIDEAIREAQIQMPLPRALTEWIPYTHLENIKFFKQGGCSSIYTATWTNGLITSFNKKKQMFERTPNISVALKYLKGSATANDQFLNELKTHVMLASKGYLVVDCYGITRDPLTQDFVLVLKKLDGDLRDYIFKNHESLTWKDVYRLLSYLFYTLKFIHHDGIVHKDLHCGNFMYKNGGWALADLGFTGPSDKESNAVYGNLAYMAPEVLLRGEYTIATDIYSAGMLMYQCCSGVPPFYGLNHDSNLMLHICDGIRPTIPETIPQFYKDIMKKCWYTDPLKRPKSEELYNLFEERLKESSEIIDELNTFVFKDFVITDPLGDFNNITLDEQLGTFYESYYSENFKNIKNHALISQSL</sequence>
<protein>
    <submittedName>
        <fullName evidence="7">Kinase-like domain-containing protein</fullName>
    </submittedName>
</protein>
<dbReference type="GO" id="GO:0005524">
    <property type="term" value="F:ATP binding"/>
    <property type="evidence" value="ECO:0007669"/>
    <property type="project" value="UniProtKB-KW"/>
</dbReference>
<keyword evidence="5" id="KW-0067">ATP-binding</keyword>
<evidence type="ECO:0000256" key="1">
    <source>
        <dbReference type="ARBA" id="ARBA00022527"/>
    </source>
</evidence>
<keyword evidence="2" id="KW-0808">Transferase</keyword>
<name>A0A397WDI2_9GLOM</name>
<dbReference type="Pfam" id="PF00069">
    <property type="entry name" value="Pkinase"/>
    <property type="match status" value="1"/>
</dbReference>
<dbReference type="AlphaFoldDB" id="A0A397WDI2"/>
<dbReference type="STRING" id="44941.A0A397WDI2"/>
<dbReference type="GO" id="GO:0004674">
    <property type="term" value="F:protein serine/threonine kinase activity"/>
    <property type="evidence" value="ECO:0007669"/>
    <property type="project" value="UniProtKB-KW"/>
</dbReference>
<evidence type="ECO:0000256" key="5">
    <source>
        <dbReference type="ARBA" id="ARBA00022840"/>
    </source>
</evidence>
<organism evidence="7 8">
    <name type="scientific">Gigaspora rosea</name>
    <dbReference type="NCBI Taxonomy" id="44941"/>
    <lineage>
        <taxon>Eukaryota</taxon>
        <taxon>Fungi</taxon>
        <taxon>Fungi incertae sedis</taxon>
        <taxon>Mucoromycota</taxon>
        <taxon>Glomeromycotina</taxon>
        <taxon>Glomeromycetes</taxon>
        <taxon>Diversisporales</taxon>
        <taxon>Gigasporaceae</taxon>
        <taxon>Gigaspora</taxon>
    </lineage>
</organism>
<dbReference type="InterPro" id="IPR000719">
    <property type="entry name" value="Prot_kinase_dom"/>
</dbReference>
<evidence type="ECO:0000256" key="3">
    <source>
        <dbReference type="ARBA" id="ARBA00022741"/>
    </source>
</evidence>
<reference evidence="7 8" key="1">
    <citation type="submission" date="2018-06" db="EMBL/GenBank/DDBJ databases">
        <title>Comparative genomics reveals the genomic features of Rhizophagus irregularis, R. cerebriforme, R. diaphanum and Gigaspora rosea, and their symbiotic lifestyle signature.</title>
        <authorList>
            <person name="Morin E."/>
            <person name="San Clemente H."/>
            <person name="Chen E.C.H."/>
            <person name="De La Providencia I."/>
            <person name="Hainaut M."/>
            <person name="Kuo A."/>
            <person name="Kohler A."/>
            <person name="Murat C."/>
            <person name="Tang N."/>
            <person name="Roy S."/>
            <person name="Loubradou J."/>
            <person name="Henrissat B."/>
            <person name="Grigoriev I.V."/>
            <person name="Corradi N."/>
            <person name="Roux C."/>
            <person name="Martin F.M."/>
        </authorList>
    </citation>
    <scope>NUCLEOTIDE SEQUENCE [LARGE SCALE GENOMIC DNA]</scope>
    <source>
        <strain evidence="7 8">DAOM 194757</strain>
    </source>
</reference>
<proteinExistence type="predicted"/>
<evidence type="ECO:0000259" key="6">
    <source>
        <dbReference type="PROSITE" id="PS50011"/>
    </source>
</evidence>
<feature type="domain" description="Protein kinase" evidence="6">
    <location>
        <begin position="133"/>
        <end position="401"/>
    </location>
</feature>
<keyword evidence="1" id="KW-0723">Serine/threonine-protein kinase</keyword>
<dbReference type="InterPro" id="IPR050205">
    <property type="entry name" value="CDPK_Ser/Thr_kinases"/>
</dbReference>
<evidence type="ECO:0000313" key="8">
    <source>
        <dbReference type="Proteomes" id="UP000266673"/>
    </source>
</evidence>
<accession>A0A397WDI2</accession>
<keyword evidence="3" id="KW-0547">Nucleotide-binding</keyword>
<dbReference type="Proteomes" id="UP000266673">
    <property type="component" value="Unassembled WGS sequence"/>
</dbReference>
<keyword evidence="8" id="KW-1185">Reference proteome</keyword>
<dbReference type="SUPFAM" id="SSF56112">
    <property type="entry name" value="Protein kinase-like (PK-like)"/>
    <property type="match status" value="1"/>
</dbReference>
<dbReference type="EMBL" id="QKWP01000012">
    <property type="protein sequence ID" value="RIB30446.1"/>
    <property type="molecule type" value="Genomic_DNA"/>
</dbReference>
<comment type="caution">
    <text evidence="7">The sequence shown here is derived from an EMBL/GenBank/DDBJ whole genome shotgun (WGS) entry which is preliminary data.</text>
</comment>
<evidence type="ECO:0000313" key="7">
    <source>
        <dbReference type="EMBL" id="RIB30446.1"/>
    </source>
</evidence>
<evidence type="ECO:0000256" key="4">
    <source>
        <dbReference type="ARBA" id="ARBA00022777"/>
    </source>
</evidence>
<gene>
    <name evidence="7" type="ORF">C2G38_2152555</name>
</gene>
<dbReference type="OrthoDB" id="2386294at2759"/>